<protein>
    <submittedName>
        <fullName evidence="1">Uncharacterized protein</fullName>
    </submittedName>
</protein>
<evidence type="ECO:0000313" key="1">
    <source>
        <dbReference type="EMBL" id="KAI4861383.1"/>
    </source>
</evidence>
<dbReference type="Proteomes" id="UP001497700">
    <property type="component" value="Unassembled WGS sequence"/>
</dbReference>
<gene>
    <name evidence="1" type="ORF">F4820DRAFT_69599</name>
</gene>
<organism evidence="1 2">
    <name type="scientific">Hypoxylon rubiginosum</name>
    <dbReference type="NCBI Taxonomy" id="110542"/>
    <lineage>
        <taxon>Eukaryota</taxon>
        <taxon>Fungi</taxon>
        <taxon>Dikarya</taxon>
        <taxon>Ascomycota</taxon>
        <taxon>Pezizomycotina</taxon>
        <taxon>Sordariomycetes</taxon>
        <taxon>Xylariomycetidae</taxon>
        <taxon>Xylariales</taxon>
        <taxon>Hypoxylaceae</taxon>
        <taxon>Hypoxylon</taxon>
    </lineage>
</organism>
<sequence length="106" mass="12158">MTITMVIGYPIDANFNAEYYLQKHLPAVNPAWKPFGMGAWRAMAPTDLSKSPYAMLIEIEWPDMESFDRAQAQTPPEARQKYMDDMKNFTDKDPVVWFMESKASGS</sequence>
<accession>A0ACB9YPV1</accession>
<proteinExistence type="predicted"/>
<comment type="caution">
    <text evidence="1">The sequence shown here is derived from an EMBL/GenBank/DDBJ whole genome shotgun (WGS) entry which is preliminary data.</text>
</comment>
<name>A0ACB9YPV1_9PEZI</name>
<dbReference type="EMBL" id="MU393554">
    <property type="protein sequence ID" value="KAI4861383.1"/>
    <property type="molecule type" value="Genomic_DNA"/>
</dbReference>
<reference evidence="1 2" key="1">
    <citation type="journal article" date="2022" name="New Phytol.">
        <title>Ecological generalism drives hyperdiversity of secondary metabolite gene clusters in xylarialean endophytes.</title>
        <authorList>
            <person name="Franco M.E.E."/>
            <person name="Wisecaver J.H."/>
            <person name="Arnold A.E."/>
            <person name="Ju Y.M."/>
            <person name="Slot J.C."/>
            <person name="Ahrendt S."/>
            <person name="Moore L.P."/>
            <person name="Eastman K.E."/>
            <person name="Scott K."/>
            <person name="Konkel Z."/>
            <person name="Mondo S.J."/>
            <person name="Kuo A."/>
            <person name="Hayes R.D."/>
            <person name="Haridas S."/>
            <person name="Andreopoulos B."/>
            <person name="Riley R."/>
            <person name="LaButti K."/>
            <person name="Pangilinan J."/>
            <person name="Lipzen A."/>
            <person name="Amirebrahimi M."/>
            <person name="Yan J."/>
            <person name="Adam C."/>
            <person name="Keymanesh K."/>
            <person name="Ng V."/>
            <person name="Louie K."/>
            <person name="Northen T."/>
            <person name="Drula E."/>
            <person name="Henrissat B."/>
            <person name="Hsieh H.M."/>
            <person name="Youens-Clark K."/>
            <person name="Lutzoni F."/>
            <person name="Miadlikowska J."/>
            <person name="Eastwood D.C."/>
            <person name="Hamelin R.C."/>
            <person name="Grigoriev I.V."/>
            <person name="U'Ren J.M."/>
        </authorList>
    </citation>
    <scope>NUCLEOTIDE SEQUENCE [LARGE SCALE GENOMIC DNA]</scope>
    <source>
        <strain evidence="1 2">CBS 119005</strain>
    </source>
</reference>
<evidence type="ECO:0000313" key="2">
    <source>
        <dbReference type="Proteomes" id="UP001497700"/>
    </source>
</evidence>
<keyword evidence="2" id="KW-1185">Reference proteome</keyword>